<sequence>MTKSFANGYDWKQTLRSYGLRSTSSTIATLQCFETSTQALSHDDLTRQLGATAPDRVTLYRILERLMQAGIVQRYTDSARIQRFSLTQRAAVGLFECDNCHHVIPIEQDAELKAALDIVKSHLSGQGMTDREITLSSHGICPDCNRSLQK</sequence>
<dbReference type="Proteomes" id="UP001598201">
    <property type="component" value="Unassembled WGS sequence"/>
</dbReference>
<dbReference type="PANTHER" id="PTHR33202">
    <property type="entry name" value="ZINC UPTAKE REGULATION PROTEIN"/>
    <property type="match status" value="1"/>
</dbReference>
<name>A0ABW6CEG5_RAHSY</name>
<dbReference type="PANTHER" id="PTHR33202:SF7">
    <property type="entry name" value="FERRIC UPTAKE REGULATION PROTEIN"/>
    <property type="match status" value="1"/>
</dbReference>
<reference evidence="1 2" key="1">
    <citation type="submission" date="2024-09" db="EMBL/GenBank/DDBJ databases">
        <title>Genomes of Rahnella.</title>
        <authorList>
            <person name="Mnguni F.C."/>
            <person name="Shin G.Y."/>
            <person name="Coutinho T."/>
        </authorList>
    </citation>
    <scope>NUCLEOTIDE SEQUENCE [LARGE SCALE GENOMIC DNA]</scope>
    <source>
        <strain evidence="1 2">20WA0057</strain>
    </source>
</reference>
<gene>
    <name evidence="1" type="ORF">ACFPK4_23445</name>
</gene>
<keyword evidence="2" id="KW-1185">Reference proteome</keyword>
<dbReference type="InterPro" id="IPR036390">
    <property type="entry name" value="WH_DNA-bd_sf"/>
</dbReference>
<dbReference type="RefSeq" id="WP_379672228.1">
    <property type="nucleotide sequence ID" value="NZ_JBHUCJ010000090.1"/>
</dbReference>
<dbReference type="InterPro" id="IPR002481">
    <property type="entry name" value="FUR"/>
</dbReference>
<dbReference type="Gene3D" id="1.10.10.10">
    <property type="entry name" value="Winged helix-like DNA-binding domain superfamily/Winged helix DNA-binding domain"/>
    <property type="match status" value="1"/>
</dbReference>
<evidence type="ECO:0000313" key="2">
    <source>
        <dbReference type="Proteomes" id="UP001598201"/>
    </source>
</evidence>
<evidence type="ECO:0000313" key="1">
    <source>
        <dbReference type="EMBL" id="MFD3226497.1"/>
    </source>
</evidence>
<dbReference type="Pfam" id="PF01475">
    <property type="entry name" value="FUR"/>
    <property type="match status" value="1"/>
</dbReference>
<comment type="caution">
    <text evidence="1">The sequence shown here is derived from an EMBL/GenBank/DDBJ whole genome shotgun (WGS) entry which is preliminary data.</text>
</comment>
<dbReference type="InterPro" id="IPR036388">
    <property type="entry name" value="WH-like_DNA-bd_sf"/>
</dbReference>
<accession>A0ABW6CEG5</accession>
<dbReference type="SUPFAM" id="SSF46785">
    <property type="entry name" value="Winged helix' DNA-binding domain"/>
    <property type="match status" value="1"/>
</dbReference>
<protein>
    <submittedName>
        <fullName evidence="1">Fur family transcriptional regulator</fullName>
    </submittedName>
</protein>
<proteinExistence type="predicted"/>
<dbReference type="EMBL" id="JBHUCJ010000090">
    <property type="protein sequence ID" value="MFD3226497.1"/>
    <property type="molecule type" value="Genomic_DNA"/>
</dbReference>
<organism evidence="1 2">
    <name type="scientific">Rahnella sp. (strain Y9602)</name>
    <dbReference type="NCBI Taxonomy" id="2703885"/>
    <lineage>
        <taxon>Bacteria</taxon>
        <taxon>Pseudomonadati</taxon>
        <taxon>Pseudomonadota</taxon>
        <taxon>Gammaproteobacteria</taxon>
        <taxon>Enterobacterales</taxon>
        <taxon>Yersiniaceae</taxon>
        <taxon>Rahnella</taxon>
    </lineage>
</organism>